<dbReference type="Proteomes" id="UP000813385">
    <property type="component" value="Unassembled WGS sequence"/>
</dbReference>
<comment type="function">
    <text evidence="1">Plays a role in nonsense-mediated mRNA decay.</text>
</comment>
<evidence type="ECO:0000259" key="3">
    <source>
        <dbReference type="Pfam" id="PF10373"/>
    </source>
</evidence>
<feature type="compositionally biased region" description="Polar residues" evidence="2">
    <location>
        <begin position="647"/>
        <end position="666"/>
    </location>
</feature>
<dbReference type="PANTHER" id="PTHR15696">
    <property type="entry name" value="SMG-7 SUPPRESSOR WITH MORPHOLOGICAL EFFECT ON GENITALIA PROTEIN 7"/>
    <property type="match status" value="1"/>
</dbReference>
<dbReference type="GO" id="GO:0005634">
    <property type="term" value="C:nucleus"/>
    <property type="evidence" value="ECO:0007669"/>
    <property type="project" value="UniProtKB-SubCell"/>
</dbReference>
<evidence type="ECO:0000256" key="2">
    <source>
        <dbReference type="SAM" id="MobiDB-lite"/>
    </source>
</evidence>
<dbReference type="InterPro" id="IPR019458">
    <property type="entry name" value="Est1-like_N"/>
</dbReference>
<dbReference type="AlphaFoldDB" id="A0A8K0X2R2"/>
<evidence type="ECO:0000313" key="6">
    <source>
        <dbReference type="Proteomes" id="UP000813385"/>
    </source>
</evidence>
<feature type="domain" description="Telomerase activating protein Est1-like N-terminal" evidence="4">
    <location>
        <begin position="69"/>
        <end position="186"/>
    </location>
</feature>
<feature type="region of interest" description="Disordered" evidence="2">
    <location>
        <begin position="678"/>
        <end position="705"/>
    </location>
</feature>
<sequence>MDTESQKKAARDLWTEAQKVYRKLCAIIDALAKETSGDWSHLEDIIAKHRLACVQILILDPEFFCETVQGHMWSTHSLINNQYRQVLQRLRHQKSTVARSKLEKLHVRFLKTSFDFYKHYVQQLATKYGIPELEKAARKTSQASAAAAADKVPVDDLSPSLKSGLLLTCAMAIVHIGDLARYLTQARARKPKKNETTEKGGEAATSNSKPKALEPHDYYNLASQLLPSLGHPYHQNGVMYLEEKNDFEVVFHFIKAVAVERQHPMAAHNLDQKFKLLRTTEASSPIASQDPTTILRIWFIRLHGGYFGDVPFTRQKAIEKEVLGRLKMAIQLHHDAQVTLMKMTLINIAAHYIAKTRLAADPESKSAARTLYLVLRHNIQTFGAILVILKEQLVELKQQMPLSDLESNAANPGEQPKQRPKGSIVQHVCMPLVRLYSSWLVATRNELDNAAEDLGPGIAEMCTHFASVLTLFSEIYGGEDMKITPYLLPEDMLARGLLPLSSRLLPPACELGFDQDKNAAKADWEDWDQSNGIWSHEQELMARTLDILLCGFNLTEEGPLAFKWTQADSGLKFHYELPPGSGPIASPTATAKHEAERTRVHAHAPEASPSDQLLREASQAQSFDGVGVSAGGKQPRRVSTSHERPQNQKYNHQNHTPALSQQAATSSIPQLWDRGTTNQAGYAAGRTPASPHGHTEHHKNAARGPLPDTSYYTEMGSSVWGSKLAASYAAPAAPSVADTTDYDFSNNTAVMDMVNDFLQPPSNPSWGQGANQSAVRGNDTSYGMHSATANEVFNGLASRSPALAEQHSPRAFPGLPWNLVYEPSAVSPGPAPPASRVASQDFGSSEQAMHSWNLPGSSDAAFSATSSIYQSTPQHRHAFHPYAGAAGPYGSSIATNRDGQPTAFKNMTRSSGMAAAGDYTDAYDDLVLRNVREDMAKEQQARSRFT</sequence>
<dbReference type="SUPFAM" id="SSF48452">
    <property type="entry name" value="TPR-like"/>
    <property type="match status" value="1"/>
</dbReference>
<organism evidence="5 6">
    <name type="scientific">Plectosphaerella cucumerina</name>
    <dbReference type="NCBI Taxonomy" id="40658"/>
    <lineage>
        <taxon>Eukaryota</taxon>
        <taxon>Fungi</taxon>
        <taxon>Dikarya</taxon>
        <taxon>Ascomycota</taxon>
        <taxon>Pezizomycotina</taxon>
        <taxon>Sordariomycetes</taxon>
        <taxon>Hypocreomycetidae</taxon>
        <taxon>Glomerellales</taxon>
        <taxon>Plectosphaerellaceae</taxon>
        <taxon>Plectosphaerella</taxon>
    </lineage>
</organism>
<dbReference type="Gene3D" id="1.25.40.10">
    <property type="entry name" value="Tetratricopeptide repeat domain"/>
    <property type="match status" value="1"/>
</dbReference>
<evidence type="ECO:0000313" key="5">
    <source>
        <dbReference type="EMBL" id="KAH7361424.1"/>
    </source>
</evidence>
<dbReference type="Pfam" id="PF10374">
    <property type="entry name" value="EST1"/>
    <property type="match status" value="1"/>
</dbReference>
<dbReference type="EMBL" id="JAGPXD010000003">
    <property type="protein sequence ID" value="KAH7361424.1"/>
    <property type="molecule type" value="Genomic_DNA"/>
</dbReference>
<dbReference type="GO" id="GO:0000184">
    <property type="term" value="P:nuclear-transcribed mRNA catabolic process, nonsense-mediated decay"/>
    <property type="evidence" value="ECO:0007669"/>
    <property type="project" value="UniProtKB-KW"/>
</dbReference>
<dbReference type="InterPro" id="IPR018834">
    <property type="entry name" value="DNA/RNA-bd_Est1-type"/>
</dbReference>
<keyword evidence="6" id="KW-1185">Reference proteome</keyword>
<name>A0A8K0X2R2_9PEZI</name>
<protein>
    <recommendedName>
        <fullName evidence="1">Nonsense-mediated mRNA decay factor</fullName>
    </recommendedName>
</protein>
<gene>
    <name evidence="5" type="ORF">B0T11DRAFT_297019</name>
</gene>
<keyword evidence="1" id="KW-0539">Nucleus</keyword>
<proteinExistence type="predicted"/>
<evidence type="ECO:0000259" key="4">
    <source>
        <dbReference type="Pfam" id="PF10374"/>
    </source>
</evidence>
<feature type="domain" description="DNA/RNA-binding" evidence="3">
    <location>
        <begin position="218"/>
        <end position="503"/>
    </location>
</feature>
<feature type="region of interest" description="Disordered" evidence="2">
    <location>
        <begin position="579"/>
        <end position="666"/>
    </location>
</feature>
<accession>A0A8K0X2R2</accession>
<comment type="caution">
    <text evidence="5">The sequence shown here is derived from an EMBL/GenBank/DDBJ whole genome shotgun (WGS) entry which is preliminary data.</text>
</comment>
<dbReference type="Pfam" id="PF10373">
    <property type="entry name" value="EST1_DNA_bind"/>
    <property type="match status" value="1"/>
</dbReference>
<reference evidence="5" key="1">
    <citation type="journal article" date="2021" name="Nat. Commun.">
        <title>Genetic determinants of endophytism in the Arabidopsis root mycobiome.</title>
        <authorList>
            <person name="Mesny F."/>
            <person name="Miyauchi S."/>
            <person name="Thiergart T."/>
            <person name="Pickel B."/>
            <person name="Atanasova L."/>
            <person name="Karlsson M."/>
            <person name="Huettel B."/>
            <person name="Barry K.W."/>
            <person name="Haridas S."/>
            <person name="Chen C."/>
            <person name="Bauer D."/>
            <person name="Andreopoulos W."/>
            <person name="Pangilinan J."/>
            <person name="LaButti K."/>
            <person name="Riley R."/>
            <person name="Lipzen A."/>
            <person name="Clum A."/>
            <person name="Drula E."/>
            <person name="Henrissat B."/>
            <person name="Kohler A."/>
            <person name="Grigoriev I.V."/>
            <person name="Martin F.M."/>
            <person name="Hacquard S."/>
        </authorList>
    </citation>
    <scope>NUCLEOTIDE SEQUENCE</scope>
    <source>
        <strain evidence="5">MPI-CAGE-AT-0016</strain>
    </source>
</reference>
<comment type="subcellular location">
    <subcellularLocation>
        <location evidence="1">Nucleus</location>
    </subcellularLocation>
</comment>
<dbReference type="PANTHER" id="PTHR15696:SF36">
    <property type="entry name" value="NONSENSE-MEDIATED MRNA DECAY FACTOR"/>
    <property type="match status" value="1"/>
</dbReference>
<evidence type="ECO:0000256" key="1">
    <source>
        <dbReference type="RuleBase" id="RU369098"/>
    </source>
</evidence>
<keyword evidence="1" id="KW-0866">Nonsense-mediated mRNA decay</keyword>
<dbReference type="OrthoDB" id="69928at2759"/>
<dbReference type="InterPro" id="IPR011990">
    <property type="entry name" value="TPR-like_helical_dom_sf"/>
</dbReference>
<dbReference type="InterPro" id="IPR045153">
    <property type="entry name" value="Est1/Ebs1-like"/>
</dbReference>
<feature type="region of interest" description="Disordered" evidence="2">
    <location>
        <begin position="188"/>
        <end position="213"/>
    </location>
</feature>